<gene>
    <name evidence="4" type="ORF">B0H16DRAFT_1839684</name>
</gene>
<dbReference type="InterPro" id="IPR011993">
    <property type="entry name" value="PH-like_dom_sf"/>
</dbReference>
<evidence type="ECO:0000313" key="5">
    <source>
        <dbReference type="Proteomes" id="UP001215598"/>
    </source>
</evidence>
<dbReference type="InterPro" id="IPR000719">
    <property type="entry name" value="Prot_kinase_dom"/>
</dbReference>
<dbReference type="Proteomes" id="UP001215598">
    <property type="component" value="Unassembled WGS sequence"/>
</dbReference>
<dbReference type="PROSITE" id="PS50011">
    <property type="entry name" value="PROTEIN_KINASE_DOM"/>
    <property type="match status" value="1"/>
</dbReference>
<feature type="compositionally biased region" description="Acidic residues" evidence="1">
    <location>
        <begin position="524"/>
        <end position="553"/>
    </location>
</feature>
<dbReference type="InterPro" id="IPR001849">
    <property type="entry name" value="PH_domain"/>
</dbReference>
<dbReference type="PROSITE" id="PS50003">
    <property type="entry name" value="PH_DOMAIN"/>
    <property type="match status" value="1"/>
</dbReference>
<dbReference type="GO" id="GO:0005737">
    <property type="term" value="C:cytoplasm"/>
    <property type="evidence" value="ECO:0007669"/>
    <property type="project" value="UniProtKB-ARBA"/>
</dbReference>
<feature type="compositionally biased region" description="Acidic residues" evidence="1">
    <location>
        <begin position="715"/>
        <end position="732"/>
    </location>
</feature>
<dbReference type="InterPro" id="IPR001245">
    <property type="entry name" value="Ser-Thr/Tyr_kinase_cat_dom"/>
</dbReference>
<evidence type="ECO:0008006" key="6">
    <source>
        <dbReference type="Google" id="ProtNLM"/>
    </source>
</evidence>
<dbReference type="GO" id="GO:0005524">
    <property type="term" value="F:ATP binding"/>
    <property type="evidence" value="ECO:0007669"/>
    <property type="project" value="InterPro"/>
</dbReference>
<feature type="region of interest" description="Disordered" evidence="1">
    <location>
        <begin position="1103"/>
        <end position="1129"/>
    </location>
</feature>
<dbReference type="InterPro" id="IPR011009">
    <property type="entry name" value="Kinase-like_dom_sf"/>
</dbReference>
<sequence>MASESVVDAIVKSLEFRKILLELTYELGLEDDSGLRAALHVDEERIATLLLSILQSHAAQNSVLRLEGDSAQSFLDVVQNLLDKGFLIAQEHSQMARRIIGKLSAACDKLPSSLFIAGVDGREEHPTFVGGYGEIYRATYSAQTVALKYVRAVHYLRGTELRRLRLKFAREALVWKDLHHPYILPFLGIDLGNFPARLGLVSPWMENGTVLKYLQDHGHANVDKLLSEVAQGLQYLHSGNIVHGDLRGANILITKDWSACLADFGLSVFTDVTASTSNRAGSVYWMAPELLDPQRFGNGKFARTPASDVYAYGCLYTGQPPYRDLLEPAALLKVLNGERPGRPPGPPAMLDLLWAYVTQYWAESVITRPTSETVVQNMAAVASKQKYQRPAVLQSDIQRGLLDTRSSSSAAPASRDIQAESRAAGVNTGVLREGPVIVKGTGKFISWFWENTWLVLKEQTLNLYKSEVGMNQRPRPSVNLALQASILLRDVTKIERTDVKPHCLLLETQDRRYFLSLKNDDELYDSGTEEDGDGDIEWESDTESDTEDPDYSELWDSQPKPRTYDEREQRWREKREKAAAKLHAAEMRSTENREGGALNKNAGMGAYGVGGAAKRTVQKKKKTLRDAFNAGTLNISKDELDRQLAAIDATEAPSVRKPIPAASGSQPTQRTLHTMFAQQKRARAPSPDDRLQEIIMPSFKRLRTDQPDPPAVELSSEESGNEEEEEEPEPEQVEAQAREEHGDAVVDAAILTDDIADWVDTILDDATPQEPKELGALAAACLKVARRKKDYASEVLFASLVDFYCWMPRLGRLRAALRVAKYHGRGPAFQRVIAAQARFFEANGALKPSHQGRREKSNGLLDDEGFYLGVQRWLRTLEVGTVNPKLLQHHINETLLPSLALKKKTVSIRHCQRWLWRLGYRRKRHQKEYLAELAAYERFRATYAEPDMAEVRPELGADEVEHVEIVHDEASFHSNDYQNTHYWLKPGEQVLKKKGRGRLIMVSAFLCERYGLLALTDEMKAENEKMAAELRLAITDSTMVIYPDNKASGDDYWNMKQMIEQLILAILITRRMFPKAIIHWIFDNSSAHGSLAPDALTVTKMNVKPGGKVPTMRETTIPDNNPHGHGGKPQKMTFDENLPADHPYKEYEGQPKGMKVILAERGYTKDTNSKLLIGDCKACKLAKSRKPHLEGASADEEREMYGEDGNDTEEEDEEHPIDCCMRRLLSLQPDFAGQKSQLELLIAAAPGMVCHFLPKFHPEMNPIEYFWAWVKRWFRERSNGEWQKAKTLVDEGLRLCPVPTIRRFYRRAHRYASVYRLGATGPVAEFAVKKYRSHRGVRANELDVATSEWKAKAEAILRGVKGKERAK</sequence>
<name>A0AAD7DRX1_9AGAR</name>
<dbReference type="GO" id="GO:0004672">
    <property type="term" value="F:protein kinase activity"/>
    <property type="evidence" value="ECO:0007669"/>
    <property type="project" value="InterPro"/>
</dbReference>
<dbReference type="Gene3D" id="2.30.29.30">
    <property type="entry name" value="Pleckstrin-homology domain (PH domain)/Phosphotyrosine-binding domain (PTB)"/>
    <property type="match status" value="1"/>
</dbReference>
<dbReference type="InterPro" id="IPR036397">
    <property type="entry name" value="RNaseH_sf"/>
</dbReference>
<comment type="caution">
    <text evidence="4">The sequence shown here is derived from an EMBL/GenBank/DDBJ whole genome shotgun (WGS) entry which is preliminary data.</text>
</comment>
<accession>A0AAD7DRX1</accession>
<feature type="region of interest" description="Disordered" evidence="1">
    <location>
        <begin position="651"/>
        <end position="670"/>
    </location>
</feature>
<proteinExistence type="predicted"/>
<feature type="region of interest" description="Disordered" evidence="1">
    <location>
        <begin position="697"/>
        <end position="740"/>
    </location>
</feature>
<evidence type="ECO:0000259" key="2">
    <source>
        <dbReference type="PROSITE" id="PS50003"/>
    </source>
</evidence>
<reference evidence="4" key="1">
    <citation type="submission" date="2023-03" db="EMBL/GenBank/DDBJ databases">
        <title>Massive genome expansion in bonnet fungi (Mycena s.s.) driven by repeated elements and novel gene families across ecological guilds.</title>
        <authorList>
            <consortium name="Lawrence Berkeley National Laboratory"/>
            <person name="Harder C.B."/>
            <person name="Miyauchi S."/>
            <person name="Viragh M."/>
            <person name="Kuo A."/>
            <person name="Thoen E."/>
            <person name="Andreopoulos B."/>
            <person name="Lu D."/>
            <person name="Skrede I."/>
            <person name="Drula E."/>
            <person name="Henrissat B."/>
            <person name="Morin E."/>
            <person name="Kohler A."/>
            <person name="Barry K."/>
            <person name="LaButti K."/>
            <person name="Morin E."/>
            <person name="Salamov A."/>
            <person name="Lipzen A."/>
            <person name="Mereny Z."/>
            <person name="Hegedus B."/>
            <person name="Baldrian P."/>
            <person name="Stursova M."/>
            <person name="Weitz H."/>
            <person name="Taylor A."/>
            <person name="Grigoriev I.V."/>
            <person name="Nagy L.G."/>
            <person name="Martin F."/>
            <person name="Kauserud H."/>
        </authorList>
    </citation>
    <scope>NUCLEOTIDE SEQUENCE</scope>
    <source>
        <strain evidence="4">CBHHK182m</strain>
    </source>
</reference>
<dbReference type="SUPFAM" id="SSF56112">
    <property type="entry name" value="Protein kinase-like (PK-like)"/>
    <property type="match status" value="1"/>
</dbReference>
<evidence type="ECO:0000313" key="4">
    <source>
        <dbReference type="EMBL" id="KAJ7697745.1"/>
    </source>
</evidence>
<keyword evidence="5" id="KW-1185">Reference proteome</keyword>
<feature type="region of interest" description="Disordered" evidence="1">
    <location>
        <begin position="524"/>
        <end position="567"/>
    </location>
</feature>
<dbReference type="PANTHER" id="PTHR35871:SF1">
    <property type="entry name" value="CXC1-LIKE CYSTEINE CLUSTER ASSOCIATED WITH KDZ TRANSPOSASES DOMAIN-CONTAINING PROTEIN"/>
    <property type="match status" value="1"/>
</dbReference>
<dbReference type="PROSITE" id="PS00109">
    <property type="entry name" value="PROTEIN_KINASE_TYR"/>
    <property type="match status" value="1"/>
</dbReference>
<dbReference type="PANTHER" id="PTHR35871">
    <property type="entry name" value="EXPRESSED PROTEIN"/>
    <property type="match status" value="1"/>
</dbReference>
<evidence type="ECO:0000259" key="3">
    <source>
        <dbReference type="PROSITE" id="PS50011"/>
    </source>
</evidence>
<dbReference type="Gene3D" id="3.30.420.10">
    <property type="entry name" value="Ribonuclease H-like superfamily/Ribonuclease H"/>
    <property type="match status" value="1"/>
</dbReference>
<evidence type="ECO:0000256" key="1">
    <source>
        <dbReference type="SAM" id="MobiDB-lite"/>
    </source>
</evidence>
<dbReference type="EMBL" id="JARKIB010000606">
    <property type="protein sequence ID" value="KAJ7697745.1"/>
    <property type="molecule type" value="Genomic_DNA"/>
</dbReference>
<feature type="domain" description="PH" evidence="2">
    <location>
        <begin position="429"/>
        <end position="547"/>
    </location>
</feature>
<dbReference type="SUPFAM" id="SSF50729">
    <property type="entry name" value="PH domain-like"/>
    <property type="match status" value="1"/>
</dbReference>
<dbReference type="Pfam" id="PF07714">
    <property type="entry name" value="PK_Tyr_Ser-Thr"/>
    <property type="match status" value="1"/>
</dbReference>
<protein>
    <recommendedName>
        <fullName evidence="6">Non-specific serine/threonine protein kinase</fullName>
    </recommendedName>
</protein>
<feature type="domain" description="Protein kinase" evidence="3">
    <location>
        <begin position="121"/>
        <end position="381"/>
    </location>
</feature>
<feature type="region of interest" description="Disordered" evidence="1">
    <location>
        <begin position="1187"/>
        <end position="1211"/>
    </location>
</feature>
<dbReference type="Gene3D" id="1.10.510.10">
    <property type="entry name" value="Transferase(Phosphotransferase) domain 1"/>
    <property type="match status" value="1"/>
</dbReference>
<dbReference type="GO" id="GO:0003676">
    <property type="term" value="F:nucleic acid binding"/>
    <property type="evidence" value="ECO:0007669"/>
    <property type="project" value="InterPro"/>
</dbReference>
<feature type="compositionally biased region" description="Acidic residues" evidence="1">
    <location>
        <begin position="1193"/>
        <end position="1211"/>
    </location>
</feature>
<organism evidence="4 5">
    <name type="scientific">Mycena metata</name>
    <dbReference type="NCBI Taxonomy" id="1033252"/>
    <lineage>
        <taxon>Eukaryota</taxon>
        <taxon>Fungi</taxon>
        <taxon>Dikarya</taxon>
        <taxon>Basidiomycota</taxon>
        <taxon>Agaricomycotina</taxon>
        <taxon>Agaricomycetes</taxon>
        <taxon>Agaricomycetidae</taxon>
        <taxon>Agaricales</taxon>
        <taxon>Marasmiineae</taxon>
        <taxon>Mycenaceae</taxon>
        <taxon>Mycena</taxon>
    </lineage>
</organism>
<dbReference type="InterPro" id="IPR008266">
    <property type="entry name" value="Tyr_kinase_AS"/>
</dbReference>